<name>A0AAV0KV72_9ROSI</name>
<comment type="caution">
    <text evidence="2">The sequence shown here is derived from an EMBL/GenBank/DDBJ whole genome shotgun (WGS) entry which is preliminary data.</text>
</comment>
<feature type="region of interest" description="Disordered" evidence="1">
    <location>
        <begin position="91"/>
        <end position="113"/>
    </location>
</feature>
<dbReference type="Proteomes" id="UP001154282">
    <property type="component" value="Unassembled WGS sequence"/>
</dbReference>
<gene>
    <name evidence="2" type="ORF">LITE_LOCUS20485</name>
</gene>
<dbReference type="EMBL" id="CAMGYJ010000005">
    <property type="protein sequence ID" value="CAI0425635.1"/>
    <property type="molecule type" value="Genomic_DNA"/>
</dbReference>
<proteinExistence type="predicted"/>
<dbReference type="AlphaFoldDB" id="A0AAV0KV72"/>
<sequence length="143" mass="16168">PPPLSPSRPFAKKRPSSLLLQEQGIQYFFPSIAVVSLLPSLLSRHSLCLSVDGDGEGCGTRWQPFSLSYPYPTLFSYPAIEINRPSKPFSSSLVAASKDDPTEETPQSFSSSRRLLLSSIRRRSLKIDRGTFDLEVRRRRKRR</sequence>
<reference evidence="2" key="1">
    <citation type="submission" date="2022-08" db="EMBL/GenBank/DDBJ databases">
        <authorList>
            <person name="Gutierrez-Valencia J."/>
        </authorList>
    </citation>
    <scope>NUCLEOTIDE SEQUENCE</scope>
</reference>
<accession>A0AAV0KV72</accession>
<protein>
    <submittedName>
        <fullName evidence="2">Uncharacterized protein</fullName>
    </submittedName>
</protein>
<feature type="non-terminal residue" evidence="2">
    <location>
        <position position="1"/>
    </location>
</feature>
<evidence type="ECO:0000313" key="3">
    <source>
        <dbReference type="Proteomes" id="UP001154282"/>
    </source>
</evidence>
<keyword evidence="3" id="KW-1185">Reference proteome</keyword>
<organism evidence="2 3">
    <name type="scientific">Linum tenue</name>
    <dbReference type="NCBI Taxonomy" id="586396"/>
    <lineage>
        <taxon>Eukaryota</taxon>
        <taxon>Viridiplantae</taxon>
        <taxon>Streptophyta</taxon>
        <taxon>Embryophyta</taxon>
        <taxon>Tracheophyta</taxon>
        <taxon>Spermatophyta</taxon>
        <taxon>Magnoliopsida</taxon>
        <taxon>eudicotyledons</taxon>
        <taxon>Gunneridae</taxon>
        <taxon>Pentapetalae</taxon>
        <taxon>rosids</taxon>
        <taxon>fabids</taxon>
        <taxon>Malpighiales</taxon>
        <taxon>Linaceae</taxon>
        <taxon>Linum</taxon>
    </lineage>
</organism>
<evidence type="ECO:0000256" key="1">
    <source>
        <dbReference type="SAM" id="MobiDB-lite"/>
    </source>
</evidence>
<evidence type="ECO:0000313" key="2">
    <source>
        <dbReference type="EMBL" id="CAI0425635.1"/>
    </source>
</evidence>